<comment type="cofactor">
    <cofactor evidence="1">
        <name>adenosylcob(III)alamin</name>
        <dbReference type="ChEBI" id="CHEBI:18408"/>
    </cofactor>
</comment>
<evidence type="ECO:0000259" key="12">
    <source>
        <dbReference type="Pfam" id="PF17975"/>
    </source>
</evidence>
<dbReference type="GO" id="GO:0031419">
    <property type="term" value="F:cobalamin binding"/>
    <property type="evidence" value="ECO:0007669"/>
    <property type="project" value="UniProtKB-KW"/>
</dbReference>
<feature type="domain" description="B12-dependent ribonucleotide reductase insertion" evidence="13">
    <location>
        <begin position="161"/>
        <end position="233"/>
    </location>
</feature>
<accession>A0AAU9KHM8</accession>
<name>A0AAU9KHM8_9CILI</name>
<evidence type="ECO:0000256" key="7">
    <source>
        <dbReference type="ARBA" id="ARBA00023157"/>
    </source>
</evidence>
<keyword evidence="15" id="KW-1185">Reference proteome</keyword>
<keyword evidence="5" id="KW-0235">DNA replication</keyword>
<comment type="similarity">
    <text evidence="2">Belongs to the class II ribonucleoside-triphosphate reductase family.</text>
</comment>
<dbReference type="PANTHER" id="PTHR43371:SF1">
    <property type="entry name" value="RIBONUCLEOSIDE-DIPHOSPHATE REDUCTASE"/>
    <property type="match status" value="1"/>
</dbReference>
<proteinExistence type="inferred from homology"/>
<feature type="region of interest" description="Disordered" evidence="11">
    <location>
        <begin position="624"/>
        <end position="652"/>
    </location>
</feature>
<keyword evidence="9" id="KW-0170">Cobalt</keyword>
<feature type="domain" description="Ribonucleotide reductase alpha-helical" evidence="12">
    <location>
        <begin position="7"/>
        <end position="101"/>
    </location>
</feature>
<evidence type="ECO:0000256" key="8">
    <source>
        <dbReference type="ARBA" id="ARBA00023284"/>
    </source>
</evidence>
<keyword evidence="4" id="KW-0846">Cobalamin</keyword>
<evidence type="ECO:0000256" key="11">
    <source>
        <dbReference type="SAM" id="MobiDB-lite"/>
    </source>
</evidence>
<comment type="caution">
    <text evidence="14">The sequence shown here is derived from an EMBL/GenBank/DDBJ whole genome shotgun (WGS) entry which is preliminary data.</text>
</comment>
<dbReference type="InterPro" id="IPR050862">
    <property type="entry name" value="RdRp_reductase_class-2"/>
</dbReference>
<dbReference type="Gene3D" id="3.20.70.20">
    <property type="match status" value="3"/>
</dbReference>
<evidence type="ECO:0000256" key="2">
    <source>
        <dbReference type="ARBA" id="ARBA00005654"/>
    </source>
</evidence>
<evidence type="ECO:0000256" key="1">
    <source>
        <dbReference type="ARBA" id="ARBA00001922"/>
    </source>
</evidence>
<evidence type="ECO:0000256" key="3">
    <source>
        <dbReference type="ARBA" id="ARBA00012275"/>
    </source>
</evidence>
<keyword evidence="8" id="KW-0676">Redox-active center</keyword>
<evidence type="ECO:0000256" key="9">
    <source>
        <dbReference type="ARBA" id="ARBA00023285"/>
    </source>
</evidence>
<dbReference type="Pfam" id="PF21995">
    <property type="entry name" value="RNR-II_ins_dom"/>
    <property type="match status" value="1"/>
</dbReference>
<dbReference type="GO" id="GO:0004748">
    <property type="term" value="F:ribonucleoside-diphosphate reductase activity, thioredoxin disulfide as acceptor"/>
    <property type="evidence" value="ECO:0007669"/>
    <property type="project" value="TreeGrafter"/>
</dbReference>
<sequence>MRKVFTLDRTFLNNYLSRNPNFGFNGLGEIVYRRSYSRLREDHTYETWHQTVERVVNGTFSLQLNRAENLKNIRGHAEIMYDKIFNFKFLPPGRGLWAMGTKITEEKFLYAALNNCAFVSTKDFEQETGYKPFTFLMDASMLGVGVGFDTKGSGKLEICKPNGSATYQIPDTREGWVNSLKLLLDSFFIPDKPETIFDYSLIRPAGRILSTFGGIAAGPGPLISMHENIKKILSRKINQKIDTRDIVDIMNMIGKCVVSGNVRRSAEIAFGEIEDEQFLELKNYDKYPERQEFGWASNNSVLGKLGMDYSKIADCIRRNGEPGLAWLENMQKYGRLCDPPNWKDYRALGGNPCLEQTLESYELCCLVEVFINNHHNLDEFLETLKYAFMYAKTVTLGLTHWEETNNVMGRNRRIGCSLTGLSQFLGRNGSDTLKKWCNEGYRFLKSYDKEISQTFGVPESIKVTSVKPSGTVSLLAGSTPGMHFPHAHHYIRRVRVPNTDKIMLNKLKDDGYHMEPDVIDPNATVVSIPIKENPKVKVLNEVSMWEQLSFAAFLQKNWADNQISCTVSFDPENEGHLIPEALDYFQHHLKGISFLPKTQSIPYPQMPYEEISEEKYHSMISHIDKHRKSAPQEIEQERPSYPDQFCDSCSVE</sequence>
<comment type="catalytic activity">
    <reaction evidence="10">
        <text>a 2'-deoxyribonucleoside 5'-triphosphate + [thioredoxin]-disulfide + H2O = a ribonucleoside 5'-triphosphate + [thioredoxin]-dithiol</text>
        <dbReference type="Rhea" id="RHEA:12701"/>
        <dbReference type="Rhea" id="RHEA-COMP:10698"/>
        <dbReference type="Rhea" id="RHEA-COMP:10700"/>
        <dbReference type="ChEBI" id="CHEBI:15377"/>
        <dbReference type="ChEBI" id="CHEBI:29950"/>
        <dbReference type="ChEBI" id="CHEBI:50058"/>
        <dbReference type="ChEBI" id="CHEBI:61557"/>
        <dbReference type="ChEBI" id="CHEBI:61560"/>
        <dbReference type="EC" id="1.17.4.2"/>
    </reaction>
</comment>
<reference evidence="14" key="1">
    <citation type="submission" date="2021-09" db="EMBL/GenBank/DDBJ databases">
        <authorList>
            <consortium name="AG Swart"/>
            <person name="Singh M."/>
            <person name="Singh A."/>
            <person name="Seah K."/>
            <person name="Emmerich C."/>
        </authorList>
    </citation>
    <scope>NUCLEOTIDE SEQUENCE</scope>
    <source>
        <strain evidence="14">ATCC30299</strain>
    </source>
</reference>
<keyword evidence="7" id="KW-1015">Disulfide bond</keyword>
<gene>
    <name evidence="14" type="ORF">BSTOLATCC_MIC57073</name>
</gene>
<dbReference type="Proteomes" id="UP001162131">
    <property type="component" value="Unassembled WGS sequence"/>
</dbReference>
<dbReference type="GO" id="GO:0008998">
    <property type="term" value="F:ribonucleoside-triphosphate reductase (thioredoxin) activity"/>
    <property type="evidence" value="ECO:0007669"/>
    <property type="project" value="UniProtKB-EC"/>
</dbReference>
<keyword evidence="6" id="KW-0560">Oxidoreductase</keyword>
<evidence type="ECO:0000259" key="13">
    <source>
        <dbReference type="Pfam" id="PF21995"/>
    </source>
</evidence>
<evidence type="ECO:0000256" key="4">
    <source>
        <dbReference type="ARBA" id="ARBA00022628"/>
    </source>
</evidence>
<evidence type="ECO:0000256" key="5">
    <source>
        <dbReference type="ARBA" id="ARBA00022705"/>
    </source>
</evidence>
<dbReference type="InterPro" id="IPR054158">
    <property type="entry name" value="RNR-II_ins_dom"/>
</dbReference>
<dbReference type="InterPro" id="IPR040763">
    <property type="entry name" value="RNR_alpha_hel"/>
</dbReference>
<evidence type="ECO:0000313" key="15">
    <source>
        <dbReference type="Proteomes" id="UP001162131"/>
    </source>
</evidence>
<dbReference type="Pfam" id="PF17975">
    <property type="entry name" value="RNR_Alpha"/>
    <property type="match status" value="1"/>
</dbReference>
<evidence type="ECO:0000256" key="6">
    <source>
        <dbReference type="ARBA" id="ARBA00023002"/>
    </source>
</evidence>
<evidence type="ECO:0000256" key="10">
    <source>
        <dbReference type="ARBA" id="ARBA00048987"/>
    </source>
</evidence>
<organism evidence="14 15">
    <name type="scientific">Blepharisma stoltei</name>
    <dbReference type="NCBI Taxonomy" id="1481888"/>
    <lineage>
        <taxon>Eukaryota</taxon>
        <taxon>Sar</taxon>
        <taxon>Alveolata</taxon>
        <taxon>Ciliophora</taxon>
        <taxon>Postciliodesmatophora</taxon>
        <taxon>Heterotrichea</taxon>
        <taxon>Heterotrichida</taxon>
        <taxon>Blepharismidae</taxon>
        <taxon>Blepharisma</taxon>
    </lineage>
</organism>
<dbReference type="EC" id="1.17.4.2" evidence="3"/>
<dbReference type="PANTHER" id="PTHR43371">
    <property type="entry name" value="VITAMIN B12-DEPENDENT RIBONUCLEOTIDE REDUCTASE"/>
    <property type="match status" value="1"/>
</dbReference>
<dbReference type="EMBL" id="CAJZBQ010000055">
    <property type="protein sequence ID" value="CAG9332784.1"/>
    <property type="molecule type" value="Genomic_DNA"/>
</dbReference>
<protein>
    <recommendedName>
        <fullName evidence="3">ribonucleoside-triphosphate reductase (thioredoxin)</fullName>
        <ecNumber evidence="3">1.17.4.2</ecNumber>
    </recommendedName>
</protein>
<evidence type="ECO:0000313" key="14">
    <source>
        <dbReference type="EMBL" id="CAG9332784.1"/>
    </source>
</evidence>
<dbReference type="GO" id="GO:0006260">
    <property type="term" value="P:DNA replication"/>
    <property type="evidence" value="ECO:0007669"/>
    <property type="project" value="UniProtKB-KW"/>
</dbReference>
<dbReference type="AlphaFoldDB" id="A0AAU9KHM8"/>
<dbReference type="SUPFAM" id="SSF51998">
    <property type="entry name" value="PFL-like glycyl radical enzymes"/>
    <property type="match status" value="1"/>
</dbReference>